<evidence type="ECO:0000313" key="14">
    <source>
        <dbReference type="EMBL" id="MFB9258940.1"/>
    </source>
</evidence>
<evidence type="ECO:0000256" key="7">
    <source>
        <dbReference type="ARBA" id="ARBA00023239"/>
    </source>
</evidence>
<feature type="active site" evidence="10 12">
    <location>
        <position position="645"/>
    </location>
</feature>
<reference evidence="14 15" key="1">
    <citation type="submission" date="2024-09" db="EMBL/GenBank/DDBJ databases">
        <authorList>
            <person name="Sun Q."/>
            <person name="Mori K."/>
        </authorList>
    </citation>
    <scope>NUCLEOTIDE SEQUENCE [LARGE SCALE GENOMIC DNA]</scope>
    <source>
        <strain evidence="14 15">CCM 7659</strain>
    </source>
</reference>
<keyword evidence="15" id="KW-1185">Reference proteome</keyword>
<feature type="region of interest" description="Disordered" evidence="13">
    <location>
        <begin position="196"/>
        <end position="218"/>
    </location>
</feature>
<dbReference type="InterPro" id="IPR033129">
    <property type="entry name" value="PEPCASE_His_AS"/>
</dbReference>
<dbReference type="Gene3D" id="1.20.1440.90">
    <property type="entry name" value="Phosphoenolpyruvate/pyruvate domain"/>
    <property type="match status" value="1"/>
</dbReference>
<dbReference type="Proteomes" id="UP001589700">
    <property type="component" value="Unassembled WGS sequence"/>
</dbReference>
<dbReference type="NCBIfam" id="NF000584">
    <property type="entry name" value="PRK00009.1"/>
    <property type="match status" value="1"/>
</dbReference>
<sequence length="1002" mass="108757">MAENSEPAREDSTLPPTIAADHGSGPDPLQSAVAPLRDDVRFLGALLGDTVREQEGQEIFDLVETARRTAFAVRRSQADRDEVAALFTDVPTEKVIPVIRAFSLFALLANVAEDLHQERRRRIHTAAGAPPPDGDLEATWARLDTTRADPEKLATLRATARVAPVLTAHPTETRRRTVFEVTRRTLHLMRRRDALRTNANAEGDAGGPAGDRAGGDAGPVRDRVTEAELEAVELDIRRQVLTLWQTAIIRSERPRIEDEVQSGLQYHEATLIDVIPPLNAEIADRLGLDTRPVVRPGSWIGGDRDGNPYVTGDVVRFATEQAAALLHRHYTEQLDKLEQELSLSQRLVEVPAALRELADCEPAPENDGGRSAAREDVPFRRAVRVVRSRLAGRAKALSSSSWGSSGGSTEVRPGGEQADGERTGGVQAYTAPAEMLADLDVIDHALAECGGELLRTPRLRDLRWAVRTFGFHLQALDMRQNSESHEDVLGELFALAGVCEDYAALDEDARVELLLRELSHDRPLLGPRAELSEVAQRELGVMRAAAAAVEVLGPEVVPHYIVSMCGSVSDLLEPAILLREVGLFSGDPDAPRSSVRLIPLLETIDDLAAGPAILDAALAIPQFRELVRGQGDVLEVMLGYSDSNKDGGYLAANWALYEAERDLAASADRAGVHLRYFHGRGGAVGRGGGNSYDAILAQPPGAVQGALRITEQGEVISAKYSEPRRARRNLEALVAATVEASLLDVEGLGEHADEAYTVMAELARLGRQAYASLVHSDPGFIDYFTTSTPVAEIGELNIGSRPTSRKQTSGVEDLRAIPWVLSWSQSRVMLPGWFGVGTALRQWIDGEGAGSGAGAESAAGAAGSTPDERLATLRRLYADWPFLRTTLSNMAQVMAKADMDLAGRYASLVPDAEVGQRIHDIISAEFDLSREMLLKVTGYETLLDDNPALARSVRNRFPYLEPLNVLQVELLRRYRAGDEDPKVRTGIQLTMNGLATALRNSG</sequence>
<evidence type="ECO:0000256" key="5">
    <source>
        <dbReference type="ARBA" id="ARBA00022419"/>
    </source>
</evidence>
<evidence type="ECO:0000256" key="11">
    <source>
        <dbReference type="PROSITE-ProRule" id="PRU10111"/>
    </source>
</evidence>
<dbReference type="PRINTS" id="PR00150">
    <property type="entry name" value="PEPCARBXLASE"/>
</dbReference>
<accession>A0ABV5JPR3</accession>
<dbReference type="EMBL" id="JBHMDY010000002">
    <property type="protein sequence ID" value="MFB9258940.1"/>
    <property type="molecule type" value="Genomic_DNA"/>
</dbReference>
<keyword evidence="7 10" id="KW-0456">Lyase</keyword>
<evidence type="ECO:0000256" key="10">
    <source>
        <dbReference type="HAMAP-Rule" id="MF_00595"/>
    </source>
</evidence>
<evidence type="ECO:0000256" key="1">
    <source>
        <dbReference type="ARBA" id="ARBA00001946"/>
    </source>
</evidence>
<comment type="function">
    <text evidence="2 10">Forms oxaloacetate, a four-carbon dicarboxylic acid source for the tricarboxylic acid cycle.</text>
</comment>
<dbReference type="PANTHER" id="PTHR30523:SF6">
    <property type="entry name" value="PHOSPHOENOLPYRUVATE CARBOXYLASE"/>
    <property type="match status" value="1"/>
</dbReference>
<keyword evidence="6 10" id="KW-0460">Magnesium</keyword>
<dbReference type="HAMAP" id="MF_00595">
    <property type="entry name" value="PEPcase_type1"/>
    <property type="match status" value="1"/>
</dbReference>
<name>A0ABV5JPR3_9ACTN</name>
<evidence type="ECO:0000256" key="9">
    <source>
        <dbReference type="ARBA" id="ARBA00048995"/>
    </source>
</evidence>
<feature type="compositionally biased region" description="Basic and acidic residues" evidence="13">
    <location>
        <begin position="1"/>
        <end position="12"/>
    </location>
</feature>
<keyword evidence="8 10" id="KW-0120">Carbon dioxide fixation</keyword>
<dbReference type="PROSITE" id="PS00781">
    <property type="entry name" value="PEPCASE_1"/>
    <property type="match status" value="1"/>
</dbReference>
<dbReference type="InterPro" id="IPR018129">
    <property type="entry name" value="PEP_COase_Lys_AS"/>
</dbReference>
<evidence type="ECO:0000256" key="3">
    <source>
        <dbReference type="ARBA" id="ARBA00008346"/>
    </source>
</evidence>
<protein>
    <recommendedName>
        <fullName evidence="5 10">Phosphoenolpyruvate carboxylase</fullName>
        <shortName evidence="10">PEPC</shortName>
        <shortName evidence="10">PEPCase</shortName>
        <ecNumber evidence="4 10">4.1.1.31</ecNumber>
    </recommendedName>
</protein>
<feature type="active site" evidence="10 11">
    <location>
        <position position="169"/>
    </location>
</feature>
<dbReference type="SUPFAM" id="SSF51621">
    <property type="entry name" value="Phosphoenolpyruvate/pyruvate domain"/>
    <property type="match status" value="1"/>
</dbReference>
<evidence type="ECO:0000256" key="8">
    <source>
        <dbReference type="ARBA" id="ARBA00023300"/>
    </source>
</evidence>
<gene>
    <name evidence="10 14" type="primary">ppc</name>
    <name evidence="14" type="ORF">ACFFVD_03925</name>
</gene>
<comment type="caution">
    <text evidence="14">The sequence shown here is derived from an EMBL/GenBank/DDBJ whole genome shotgun (WGS) entry which is preliminary data.</text>
</comment>
<dbReference type="GO" id="GO:0008964">
    <property type="term" value="F:phosphoenolpyruvate carboxylase activity"/>
    <property type="evidence" value="ECO:0007669"/>
    <property type="project" value="UniProtKB-EC"/>
</dbReference>
<dbReference type="RefSeq" id="WP_380023072.1">
    <property type="nucleotide sequence ID" value="NZ_JBHMDY010000002.1"/>
</dbReference>
<evidence type="ECO:0000313" key="15">
    <source>
        <dbReference type="Proteomes" id="UP001589700"/>
    </source>
</evidence>
<comment type="similarity">
    <text evidence="3 10">Belongs to the PEPCase type 1 family.</text>
</comment>
<evidence type="ECO:0000256" key="13">
    <source>
        <dbReference type="SAM" id="MobiDB-lite"/>
    </source>
</evidence>
<organism evidence="14 15">
    <name type="scientific">Dietzia aerolata</name>
    <dbReference type="NCBI Taxonomy" id="595984"/>
    <lineage>
        <taxon>Bacteria</taxon>
        <taxon>Bacillati</taxon>
        <taxon>Actinomycetota</taxon>
        <taxon>Actinomycetes</taxon>
        <taxon>Mycobacteriales</taxon>
        <taxon>Dietziaceae</taxon>
        <taxon>Dietzia</taxon>
    </lineage>
</organism>
<comment type="catalytic activity">
    <reaction evidence="9 10">
        <text>oxaloacetate + phosphate = phosphoenolpyruvate + hydrogencarbonate</text>
        <dbReference type="Rhea" id="RHEA:28370"/>
        <dbReference type="ChEBI" id="CHEBI:16452"/>
        <dbReference type="ChEBI" id="CHEBI:17544"/>
        <dbReference type="ChEBI" id="CHEBI:43474"/>
        <dbReference type="ChEBI" id="CHEBI:58702"/>
        <dbReference type="EC" id="4.1.1.31"/>
    </reaction>
</comment>
<comment type="subunit">
    <text evidence="10">Homotetramer.</text>
</comment>
<dbReference type="EC" id="4.1.1.31" evidence="4 10"/>
<evidence type="ECO:0000256" key="12">
    <source>
        <dbReference type="PROSITE-ProRule" id="PRU10112"/>
    </source>
</evidence>
<proteinExistence type="inferred from homology"/>
<dbReference type="PROSITE" id="PS00393">
    <property type="entry name" value="PEPCASE_2"/>
    <property type="match status" value="1"/>
</dbReference>
<feature type="region of interest" description="Disordered" evidence="13">
    <location>
        <begin position="1"/>
        <end position="31"/>
    </location>
</feature>
<dbReference type="Pfam" id="PF00311">
    <property type="entry name" value="PEPcase"/>
    <property type="match status" value="1"/>
</dbReference>
<dbReference type="InterPro" id="IPR015813">
    <property type="entry name" value="Pyrv/PenolPyrv_kinase-like_dom"/>
</dbReference>
<feature type="region of interest" description="Disordered" evidence="13">
    <location>
        <begin position="398"/>
        <end position="423"/>
    </location>
</feature>
<evidence type="ECO:0000256" key="6">
    <source>
        <dbReference type="ARBA" id="ARBA00022842"/>
    </source>
</evidence>
<dbReference type="PANTHER" id="PTHR30523">
    <property type="entry name" value="PHOSPHOENOLPYRUVATE CARBOXYLASE"/>
    <property type="match status" value="1"/>
</dbReference>
<dbReference type="InterPro" id="IPR021135">
    <property type="entry name" value="PEP_COase"/>
</dbReference>
<comment type="cofactor">
    <cofactor evidence="1 10">
        <name>Mg(2+)</name>
        <dbReference type="ChEBI" id="CHEBI:18420"/>
    </cofactor>
</comment>
<evidence type="ECO:0000256" key="4">
    <source>
        <dbReference type="ARBA" id="ARBA00012305"/>
    </source>
</evidence>
<dbReference type="InterPro" id="IPR022805">
    <property type="entry name" value="PEP_COase_bac/pln-type"/>
</dbReference>
<evidence type="ECO:0000256" key="2">
    <source>
        <dbReference type="ARBA" id="ARBA00003670"/>
    </source>
</evidence>